<organism evidence="2 3">
    <name type="scientific">Paramecium sonneborni</name>
    <dbReference type="NCBI Taxonomy" id="65129"/>
    <lineage>
        <taxon>Eukaryota</taxon>
        <taxon>Sar</taxon>
        <taxon>Alveolata</taxon>
        <taxon>Ciliophora</taxon>
        <taxon>Intramacronucleata</taxon>
        <taxon>Oligohymenophorea</taxon>
        <taxon>Peniculida</taxon>
        <taxon>Parameciidae</taxon>
        <taxon>Paramecium</taxon>
    </lineage>
</organism>
<reference evidence="2" key="1">
    <citation type="submission" date="2021-01" db="EMBL/GenBank/DDBJ databases">
        <authorList>
            <consortium name="Genoscope - CEA"/>
            <person name="William W."/>
        </authorList>
    </citation>
    <scope>NUCLEOTIDE SEQUENCE</scope>
</reference>
<comment type="caution">
    <text evidence="2">The sequence shown here is derived from an EMBL/GenBank/DDBJ whole genome shotgun (WGS) entry which is preliminary data.</text>
</comment>
<name>A0A8S1Q2K9_9CILI</name>
<sequence length="108" mass="12285">MNMKIAFITTIIWDIISIITLLIWINDQDISALKSILDQCKPYKLLFHIKYITSNENLHSQIPSKGIILLQSHSSVPKVNLSPHIGVHLLIFSSHPSTSQALHYSFSY</sequence>
<gene>
    <name evidence="2" type="ORF">PSON_ATCC_30995.1.T0930004</name>
</gene>
<feature type="transmembrane region" description="Helical" evidence="1">
    <location>
        <begin position="6"/>
        <end position="25"/>
    </location>
</feature>
<evidence type="ECO:0000313" key="3">
    <source>
        <dbReference type="Proteomes" id="UP000692954"/>
    </source>
</evidence>
<keyword evidence="3" id="KW-1185">Reference proteome</keyword>
<proteinExistence type="predicted"/>
<keyword evidence="1" id="KW-1133">Transmembrane helix</keyword>
<keyword evidence="1" id="KW-0472">Membrane</keyword>
<dbReference type="Proteomes" id="UP000692954">
    <property type="component" value="Unassembled WGS sequence"/>
</dbReference>
<evidence type="ECO:0000256" key="1">
    <source>
        <dbReference type="SAM" id="Phobius"/>
    </source>
</evidence>
<evidence type="ECO:0000313" key="2">
    <source>
        <dbReference type="EMBL" id="CAD8109113.1"/>
    </source>
</evidence>
<accession>A0A8S1Q2K9</accession>
<dbReference type="AlphaFoldDB" id="A0A8S1Q2K9"/>
<protein>
    <submittedName>
        <fullName evidence="2">Uncharacterized protein</fullName>
    </submittedName>
</protein>
<keyword evidence="1" id="KW-0812">Transmembrane</keyword>
<dbReference type="EMBL" id="CAJJDN010000093">
    <property type="protein sequence ID" value="CAD8109113.1"/>
    <property type="molecule type" value="Genomic_DNA"/>
</dbReference>